<protein>
    <recommendedName>
        <fullName evidence="5">DUF2946 domain-containing protein</fullName>
    </recommendedName>
</protein>
<evidence type="ECO:0000313" key="3">
    <source>
        <dbReference type="EMBL" id="MXO59735.1"/>
    </source>
</evidence>
<keyword evidence="1" id="KW-1133">Transmembrane helix</keyword>
<evidence type="ECO:0000313" key="4">
    <source>
        <dbReference type="Proteomes" id="UP000433652"/>
    </source>
</evidence>
<feature type="chain" id="PRO_5026268370" description="DUF2946 domain-containing protein" evidence="2">
    <location>
        <begin position="29"/>
        <end position="118"/>
    </location>
</feature>
<organism evidence="3 4">
    <name type="scientific">Croceibacterium salegens</name>
    <dbReference type="NCBI Taxonomy" id="1737568"/>
    <lineage>
        <taxon>Bacteria</taxon>
        <taxon>Pseudomonadati</taxon>
        <taxon>Pseudomonadota</taxon>
        <taxon>Alphaproteobacteria</taxon>
        <taxon>Sphingomonadales</taxon>
        <taxon>Erythrobacteraceae</taxon>
        <taxon>Croceibacterium</taxon>
    </lineage>
</organism>
<name>A0A6I4SUS0_9SPHN</name>
<sequence>MIHCNARSHFWRALVCAALLVQCVFVQSHIHPAAAQARTAVLVDAADRHAAATTDSTTPATEYCLQCWEAAMAGSYVQPAATFVLPLPLVLVWGGIAAMAEWSLRQPPRGWFGRAPPQ</sequence>
<feature type="signal peptide" evidence="2">
    <location>
        <begin position="1"/>
        <end position="28"/>
    </location>
</feature>
<dbReference type="EMBL" id="WTYM01000038">
    <property type="protein sequence ID" value="MXO59735.1"/>
    <property type="molecule type" value="Genomic_DNA"/>
</dbReference>
<keyword evidence="1" id="KW-0472">Membrane</keyword>
<evidence type="ECO:0000256" key="1">
    <source>
        <dbReference type="SAM" id="Phobius"/>
    </source>
</evidence>
<accession>A0A6I4SUS0</accession>
<keyword evidence="2" id="KW-0732">Signal</keyword>
<dbReference type="RefSeq" id="WP_159794458.1">
    <property type="nucleotide sequence ID" value="NZ_WTYM01000038.1"/>
</dbReference>
<evidence type="ECO:0000256" key="2">
    <source>
        <dbReference type="SAM" id="SignalP"/>
    </source>
</evidence>
<feature type="transmembrane region" description="Helical" evidence="1">
    <location>
        <begin position="83"/>
        <end position="104"/>
    </location>
</feature>
<keyword evidence="4" id="KW-1185">Reference proteome</keyword>
<dbReference type="AlphaFoldDB" id="A0A6I4SUS0"/>
<proteinExistence type="predicted"/>
<comment type="caution">
    <text evidence="3">The sequence shown here is derived from an EMBL/GenBank/DDBJ whole genome shotgun (WGS) entry which is preliminary data.</text>
</comment>
<reference evidence="3 4" key="1">
    <citation type="submission" date="2019-12" db="EMBL/GenBank/DDBJ databases">
        <title>Genomic-based taxomic classification of the family Erythrobacteraceae.</title>
        <authorList>
            <person name="Xu L."/>
        </authorList>
    </citation>
    <scope>NUCLEOTIDE SEQUENCE [LARGE SCALE GENOMIC DNA]</scope>
    <source>
        <strain evidence="3 4">MCCC 1K01500</strain>
    </source>
</reference>
<gene>
    <name evidence="3" type="ORF">GRI89_09305</name>
</gene>
<keyword evidence="1" id="KW-0812">Transmembrane</keyword>
<evidence type="ECO:0008006" key="5">
    <source>
        <dbReference type="Google" id="ProtNLM"/>
    </source>
</evidence>
<dbReference type="Proteomes" id="UP000433652">
    <property type="component" value="Unassembled WGS sequence"/>
</dbReference>